<organism evidence="2 3">
    <name type="scientific">Nocardioides flavescens</name>
    <dbReference type="NCBI Taxonomy" id="2691959"/>
    <lineage>
        <taxon>Bacteria</taxon>
        <taxon>Bacillati</taxon>
        <taxon>Actinomycetota</taxon>
        <taxon>Actinomycetes</taxon>
        <taxon>Propionibacteriales</taxon>
        <taxon>Nocardioidaceae</taxon>
        <taxon>Nocardioides</taxon>
    </lineage>
</organism>
<evidence type="ECO:0000313" key="2">
    <source>
        <dbReference type="EMBL" id="MXG89953.1"/>
    </source>
</evidence>
<dbReference type="AlphaFoldDB" id="A0A6L7ERM2"/>
<protein>
    <recommendedName>
        <fullName evidence="4">Methyltransferase domain-containing protein</fullName>
    </recommendedName>
</protein>
<evidence type="ECO:0000256" key="1">
    <source>
        <dbReference type="SAM" id="MobiDB-lite"/>
    </source>
</evidence>
<dbReference type="Proteomes" id="UP000473325">
    <property type="component" value="Unassembled WGS sequence"/>
</dbReference>
<evidence type="ECO:0008006" key="4">
    <source>
        <dbReference type="Google" id="ProtNLM"/>
    </source>
</evidence>
<gene>
    <name evidence="2" type="ORF">GRQ65_10350</name>
</gene>
<comment type="caution">
    <text evidence="2">The sequence shown here is derived from an EMBL/GenBank/DDBJ whole genome shotgun (WGS) entry which is preliminary data.</text>
</comment>
<proteinExistence type="predicted"/>
<accession>A0A6L7ERM2</accession>
<feature type="region of interest" description="Disordered" evidence="1">
    <location>
        <begin position="256"/>
        <end position="285"/>
    </location>
</feature>
<dbReference type="EMBL" id="WUEK01000005">
    <property type="protein sequence ID" value="MXG89953.1"/>
    <property type="molecule type" value="Genomic_DNA"/>
</dbReference>
<keyword evidence="3" id="KW-1185">Reference proteome</keyword>
<evidence type="ECO:0000313" key="3">
    <source>
        <dbReference type="Proteomes" id="UP000473325"/>
    </source>
</evidence>
<feature type="compositionally biased region" description="Basic and acidic residues" evidence="1">
    <location>
        <begin position="276"/>
        <end position="285"/>
    </location>
</feature>
<dbReference type="RefSeq" id="WP_160877857.1">
    <property type="nucleotide sequence ID" value="NZ_WUEK01000005.1"/>
</dbReference>
<dbReference type="SUPFAM" id="SSF53335">
    <property type="entry name" value="S-adenosyl-L-methionine-dependent methyltransferases"/>
    <property type="match status" value="1"/>
</dbReference>
<name>A0A6L7ERM2_9ACTN</name>
<reference evidence="2 3" key="1">
    <citation type="submission" date="2019-12" db="EMBL/GenBank/DDBJ databases">
        <authorList>
            <person name="Kun Z."/>
        </authorList>
    </citation>
    <scope>NUCLEOTIDE SEQUENCE [LARGE SCALE GENOMIC DNA]</scope>
    <source>
        <strain evidence="2 3">YIM 123512</strain>
    </source>
</reference>
<dbReference type="Gene3D" id="3.40.50.150">
    <property type="entry name" value="Vaccinia Virus protein VP39"/>
    <property type="match status" value="1"/>
</dbReference>
<sequence length="285" mass="30935">MRAPRWLRLYMAGDRMLESFVHGVRGLYDGIWLGVLDEDRLAQLDRAFYDDESAYVTDDYNLSGLIRWEQAFLDEYVSPGGRVAVTGAGGGREVAALLSQGYAPIGYEPHPRLAAAGADLVARLGHPGVLRHCGPHGWPGGTDRFDAVVLGWGSYMLISSRARRIALLRDASEATGGRGPVLLSYFEVPPRRTQFVAATRVGRLVRRVRRRPPPVFGDALAPNFAHHFTLKQVREELAAAGLTLIAHGSDGYGWAVGRADPGGAQAPSQGTSIDPSAREPGDEHE</sequence>
<dbReference type="InterPro" id="IPR029063">
    <property type="entry name" value="SAM-dependent_MTases_sf"/>
</dbReference>